<reference evidence="3 4" key="1">
    <citation type="submission" date="2012-12" db="EMBL/GenBank/DDBJ databases">
        <title>Whole genome shotgun sequence of Gordonia hirsuta NBRC 16056.</title>
        <authorList>
            <person name="Isaki-Nakamura S."/>
            <person name="Hosoyama A."/>
            <person name="Tsuchikane K."/>
            <person name="Katsumata H."/>
            <person name="Baba S."/>
            <person name="Yamazaki S."/>
            <person name="Fujita N."/>
        </authorList>
    </citation>
    <scope>NUCLEOTIDE SEQUENCE [LARGE SCALE GENOMIC DNA]</scope>
    <source>
        <strain evidence="3 4">NBRC 16056</strain>
    </source>
</reference>
<dbReference type="AlphaFoldDB" id="L7L6U0"/>
<gene>
    <name evidence="3" type="ORF">GOHSU_14_00320</name>
</gene>
<evidence type="ECO:0000259" key="1">
    <source>
        <dbReference type="Pfam" id="PF13622"/>
    </source>
</evidence>
<feature type="domain" description="Acyl-CoA thioesterase-like N-terminal HotDog" evidence="1">
    <location>
        <begin position="33"/>
        <end position="125"/>
    </location>
</feature>
<dbReference type="Proteomes" id="UP000053405">
    <property type="component" value="Unassembled WGS sequence"/>
</dbReference>
<evidence type="ECO:0000313" key="3">
    <source>
        <dbReference type="EMBL" id="GAC56865.1"/>
    </source>
</evidence>
<dbReference type="OrthoDB" id="5418286at2"/>
<evidence type="ECO:0000259" key="2">
    <source>
        <dbReference type="Pfam" id="PF20789"/>
    </source>
</evidence>
<dbReference type="InterPro" id="IPR049450">
    <property type="entry name" value="ACOT8-like_C"/>
</dbReference>
<dbReference type="InterPro" id="IPR029069">
    <property type="entry name" value="HotDog_dom_sf"/>
</dbReference>
<dbReference type="PANTHER" id="PTHR38110:SF1">
    <property type="entry name" value="THIOESTERASE DOMAIN-CONTAINING PROTEIN"/>
    <property type="match status" value="1"/>
</dbReference>
<protein>
    <recommendedName>
        <fullName evidence="5">Thioesterase family protein</fullName>
    </recommendedName>
</protein>
<dbReference type="eggNOG" id="COG1946">
    <property type="taxonomic scope" value="Bacteria"/>
</dbReference>
<organism evidence="3 4">
    <name type="scientific">Gordonia hirsuta DSM 44140 = NBRC 16056</name>
    <dbReference type="NCBI Taxonomy" id="1121927"/>
    <lineage>
        <taxon>Bacteria</taxon>
        <taxon>Bacillati</taxon>
        <taxon>Actinomycetota</taxon>
        <taxon>Actinomycetes</taxon>
        <taxon>Mycobacteriales</taxon>
        <taxon>Gordoniaceae</taxon>
        <taxon>Gordonia</taxon>
    </lineage>
</organism>
<dbReference type="InterPro" id="IPR049449">
    <property type="entry name" value="TesB_ACOT8-like_N"/>
</dbReference>
<comment type="caution">
    <text evidence="3">The sequence shown here is derived from an EMBL/GenBank/DDBJ whole genome shotgun (WGS) entry which is preliminary data.</text>
</comment>
<dbReference type="Pfam" id="PF13622">
    <property type="entry name" value="4HBT_3"/>
    <property type="match status" value="1"/>
</dbReference>
<evidence type="ECO:0008006" key="5">
    <source>
        <dbReference type="Google" id="ProtNLM"/>
    </source>
</evidence>
<dbReference type="InterPro" id="IPR052389">
    <property type="entry name" value="Sec_Metab_Biosynth-Assoc"/>
</dbReference>
<name>L7L6U0_9ACTN</name>
<dbReference type="Pfam" id="PF20789">
    <property type="entry name" value="4HBT_3C"/>
    <property type="match status" value="1"/>
</dbReference>
<dbReference type="STRING" id="1121927.GOHSU_14_00320"/>
<dbReference type="PANTHER" id="PTHR38110">
    <property type="entry name" value="CHROMOSOME 23, WHOLE GENOME SHOTGUN SEQUENCE"/>
    <property type="match status" value="1"/>
</dbReference>
<dbReference type="InterPro" id="IPR042171">
    <property type="entry name" value="Acyl-CoA_hotdog"/>
</dbReference>
<dbReference type="RefSeq" id="WP_005937921.1">
    <property type="nucleotide sequence ID" value="NZ_ATVK01000046.1"/>
</dbReference>
<dbReference type="SUPFAM" id="SSF54637">
    <property type="entry name" value="Thioesterase/thiol ester dehydrase-isomerase"/>
    <property type="match status" value="2"/>
</dbReference>
<dbReference type="EMBL" id="BANT01000014">
    <property type="protein sequence ID" value="GAC56865.1"/>
    <property type="molecule type" value="Genomic_DNA"/>
</dbReference>
<evidence type="ECO:0000313" key="4">
    <source>
        <dbReference type="Proteomes" id="UP000053405"/>
    </source>
</evidence>
<sequence>MSTALAELLAFQVADRAADGSAIVYHGTISPIFTIGPKVHGGSVQMMVAAAARDALTALAPADADPAALADVTAIAIASDYLAAPDPADVELAVRIVKRGRTVSLARVEVTQHDRVMVSSTVTLGRPDSGEPHHRRLVDFDGLPATPDQTAMSIDGSPLGEVMNLGAALDLSLDPAWFPVLTGDTGEPAVRGWTRPRDPLAEPAHMAQDFPVLVCDLSPPVVMNLGLFGWAPTVQLTTYLRRIPPPGDWLRFAATSTEVGQGMFAEDHTVVDESGALIAQSRQLALIPARPPQ</sequence>
<dbReference type="Gene3D" id="2.40.160.210">
    <property type="entry name" value="Acyl-CoA thioesterase, double hotdog domain"/>
    <property type="match status" value="1"/>
</dbReference>
<feature type="domain" description="Acyl-CoA thioesterase-like C-terminal" evidence="2">
    <location>
        <begin position="157"/>
        <end position="287"/>
    </location>
</feature>
<keyword evidence="4" id="KW-1185">Reference proteome</keyword>
<accession>L7L6U0</accession>
<proteinExistence type="predicted"/>